<organism evidence="2 3">
    <name type="scientific">Meloidogyne enterolobii</name>
    <name type="common">Root-knot nematode worm</name>
    <name type="synonym">Meloidogyne mayaguensis</name>
    <dbReference type="NCBI Taxonomy" id="390850"/>
    <lineage>
        <taxon>Eukaryota</taxon>
        <taxon>Metazoa</taxon>
        <taxon>Ecdysozoa</taxon>
        <taxon>Nematoda</taxon>
        <taxon>Chromadorea</taxon>
        <taxon>Rhabditida</taxon>
        <taxon>Tylenchina</taxon>
        <taxon>Tylenchomorpha</taxon>
        <taxon>Tylenchoidea</taxon>
        <taxon>Meloidogynidae</taxon>
        <taxon>Meloidogyninae</taxon>
        <taxon>Meloidogyne</taxon>
    </lineage>
</organism>
<evidence type="ECO:0000313" key="3">
    <source>
        <dbReference type="Proteomes" id="UP000580250"/>
    </source>
</evidence>
<reference evidence="2 3" key="1">
    <citation type="submission" date="2020-08" db="EMBL/GenBank/DDBJ databases">
        <authorList>
            <person name="Koutsovoulos G."/>
            <person name="Danchin GJ E."/>
        </authorList>
    </citation>
    <scope>NUCLEOTIDE SEQUENCE [LARGE SCALE GENOMIC DNA]</scope>
</reference>
<proteinExistence type="predicted"/>
<dbReference type="AlphaFoldDB" id="A0A6V7Y9Q4"/>
<evidence type="ECO:0000313" key="2">
    <source>
        <dbReference type="EMBL" id="CAD2208423.1"/>
    </source>
</evidence>
<protein>
    <submittedName>
        <fullName evidence="2">Uncharacterized protein</fullName>
    </submittedName>
</protein>
<accession>A0A6V7Y9Q4</accession>
<feature type="region of interest" description="Disordered" evidence="1">
    <location>
        <begin position="1"/>
        <end position="38"/>
    </location>
</feature>
<dbReference type="Proteomes" id="UP000580250">
    <property type="component" value="Unassembled WGS sequence"/>
</dbReference>
<comment type="caution">
    <text evidence="2">The sequence shown here is derived from an EMBL/GenBank/DDBJ whole genome shotgun (WGS) entry which is preliminary data.</text>
</comment>
<evidence type="ECO:0000256" key="1">
    <source>
        <dbReference type="SAM" id="MobiDB-lite"/>
    </source>
</evidence>
<feature type="compositionally biased region" description="Acidic residues" evidence="1">
    <location>
        <begin position="26"/>
        <end position="38"/>
    </location>
</feature>
<sequence length="322" mass="36930">MPPKPIPAPQKVIKGGKGIKLSDNAFSEESENSDFSDSEVTVEYESENSEHLNVTTNDNKSLSAEKEIVQKEKSTSKSVEKEIIKRSCTNCKNKGFSPDTYNSHISSNKNCPCKSLQRPEIVSSRPDKNKEKTVEEIDQKIEKFFIESEQFKISDKEKELQKIQEKEKEVGIKIVNSILNKRTEEDIKEKMILPKIPKRKLPMSEEIFYNSPVQMIVPKKVEDKAYTVLRSKREKLVKECKTQSTNSDGRGSHSREAGFLLRIRALTSDCLNLIPRDGCRTVEKRAEFWTKLELINEAIQHTIRHANEWDIQHASQFPSCSK</sequence>
<dbReference type="EMBL" id="CAJEWN010003712">
    <property type="protein sequence ID" value="CAD2208423.1"/>
    <property type="molecule type" value="Genomic_DNA"/>
</dbReference>
<gene>
    <name evidence="2" type="ORF">MENT_LOCUS62463</name>
</gene>
<name>A0A6V7Y9Q4_MELEN</name>